<comment type="caution">
    <text evidence="3">The sequence shown here is derived from an EMBL/GenBank/DDBJ whole genome shotgun (WGS) entry which is preliminary data.</text>
</comment>
<dbReference type="EMBL" id="BAABIK010000009">
    <property type="protein sequence ID" value="GAA4939508.1"/>
    <property type="molecule type" value="Genomic_DNA"/>
</dbReference>
<accession>A0ABP9GER4</accession>
<gene>
    <name evidence="3" type="ORF">GCM10023224_21280</name>
</gene>
<dbReference type="Proteomes" id="UP001499993">
    <property type="component" value="Unassembled WGS sequence"/>
</dbReference>
<reference evidence="4" key="1">
    <citation type="journal article" date="2019" name="Int. J. Syst. Evol. Microbiol.">
        <title>The Global Catalogue of Microorganisms (GCM) 10K type strain sequencing project: providing services to taxonomists for standard genome sequencing and annotation.</title>
        <authorList>
            <consortium name="The Broad Institute Genomics Platform"/>
            <consortium name="The Broad Institute Genome Sequencing Center for Infectious Disease"/>
            <person name="Wu L."/>
            <person name="Ma J."/>
        </authorList>
    </citation>
    <scope>NUCLEOTIDE SEQUENCE [LARGE SCALE GENOMIC DNA]</scope>
    <source>
        <strain evidence="4">JCM 18123</strain>
    </source>
</reference>
<evidence type="ECO:0000313" key="3">
    <source>
        <dbReference type="EMBL" id="GAA4939508.1"/>
    </source>
</evidence>
<feature type="region of interest" description="Disordered" evidence="1">
    <location>
        <begin position="1"/>
        <end position="70"/>
    </location>
</feature>
<feature type="transmembrane region" description="Helical" evidence="2">
    <location>
        <begin position="123"/>
        <end position="146"/>
    </location>
</feature>
<protein>
    <recommendedName>
        <fullName evidence="5">Interferon-induced transmembrane protein</fullName>
    </recommendedName>
</protein>
<sequence>MSNQSLPPGASSPRDEPPSGRREMRSPFARRETPRDPGREEARPGPAPERDRPAGSEREGRDDPAAAPPVGASSPTMALILHALTFLCCFNWIFGVIGIVFAVRAGHKRDQGRHVEAETLTRYSWYCLGAAAVMFAVMLVLTLWLFTQAGSLFEGVVVPY</sequence>
<keyword evidence="2" id="KW-0472">Membrane</keyword>
<organism evidence="3 4">
    <name type="scientific">Streptomonospora halophila</name>
    <dbReference type="NCBI Taxonomy" id="427369"/>
    <lineage>
        <taxon>Bacteria</taxon>
        <taxon>Bacillati</taxon>
        <taxon>Actinomycetota</taxon>
        <taxon>Actinomycetes</taxon>
        <taxon>Streptosporangiales</taxon>
        <taxon>Nocardiopsidaceae</taxon>
        <taxon>Streptomonospora</taxon>
    </lineage>
</organism>
<keyword evidence="2" id="KW-0812">Transmembrane</keyword>
<proteinExistence type="predicted"/>
<evidence type="ECO:0000313" key="4">
    <source>
        <dbReference type="Proteomes" id="UP001499993"/>
    </source>
</evidence>
<name>A0ABP9GER4_9ACTN</name>
<evidence type="ECO:0000256" key="1">
    <source>
        <dbReference type="SAM" id="MobiDB-lite"/>
    </source>
</evidence>
<evidence type="ECO:0008006" key="5">
    <source>
        <dbReference type="Google" id="ProtNLM"/>
    </source>
</evidence>
<feature type="transmembrane region" description="Helical" evidence="2">
    <location>
        <begin position="79"/>
        <end position="103"/>
    </location>
</feature>
<evidence type="ECO:0000256" key="2">
    <source>
        <dbReference type="SAM" id="Phobius"/>
    </source>
</evidence>
<dbReference type="RefSeq" id="WP_344142668.1">
    <property type="nucleotide sequence ID" value="NZ_BAABIK010000009.1"/>
</dbReference>
<keyword evidence="2" id="KW-1133">Transmembrane helix</keyword>
<keyword evidence="4" id="KW-1185">Reference proteome</keyword>
<feature type="compositionally biased region" description="Basic and acidic residues" evidence="1">
    <location>
        <begin position="13"/>
        <end position="64"/>
    </location>
</feature>